<gene>
    <name evidence="2" type="ORF">Rcae01_00525</name>
</gene>
<accession>A0ABP9VIQ0</accession>
<dbReference type="Proteomes" id="UP001416858">
    <property type="component" value="Unassembled WGS sequence"/>
</dbReference>
<name>A0ABP9VIQ0_9BACT</name>
<comment type="caution">
    <text evidence="2">The sequence shown here is derived from an EMBL/GenBank/DDBJ whole genome shotgun (WGS) entry which is preliminary data.</text>
</comment>
<proteinExistence type="predicted"/>
<evidence type="ECO:0000256" key="1">
    <source>
        <dbReference type="SAM" id="MobiDB-lite"/>
    </source>
</evidence>
<reference evidence="2 3" key="1">
    <citation type="submission" date="2024-02" db="EMBL/GenBank/DDBJ databases">
        <title>Rhodopirellula caenicola NBRC 110016.</title>
        <authorList>
            <person name="Ichikawa N."/>
            <person name="Katano-Makiyama Y."/>
            <person name="Hidaka K."/>
        </authorList>
    </citation>
    <scope>NUCLEOTIDE SEQUENCE [LARGE SCALE GENOMIC DNA]</scope>
    <source>
        <strain evidence="2 3">NBRC 110016</strain>
    </source>
</reference>
<feature type="region of interest" description="Disordered" evidence="1">
    <location>
        <begin position="106"/>
        <end position="134"/>
    </location>
</feature>
<protein>
    <submittedName>
        <fullName evidence="2">Uncharacterized protein</fullName>
    </submittedName>
</protein>
<dbReference type="EMBL" id="BAABRO010000001">
    <property type="protein sequence ID" value="GAA5505084.1"/>
    <property type="molecule type" value="Genomic_DNA"/>
</dbReference>
<evidence type="ECO:0000313" key="3">
    <source>
        <dbReference type="Proteomes" id="UP001416858"/>
    </source>
</evidence>
<evidence type="ECO:0000313" key="2">
    <source>
        <dbReference type="EMBL" id="GAA5505084.1"/>
    </source>
</evidence>
<feature type="compositionally biased region" description="Polar residues" evidence="1">
    <location>
        <begin position="114"/>
        <end position="134"/>
    </location>
</feature>
<sequence length="134" mass="14380">MSPLPNNVWERSSRAFSECSGEGRPSKPAVQCKLGCAVGPHPDEAYRARPTSPQLRSGEVACRMPPLPNNVWERSSRASGDCSGEGRPSKPAVQCKLGCAVGPHPDEAYRARPTSPQLRSREVTCTASPLPNNV</sequence>
<organism evidence="2 3">
    <name type="scientific">Novipirellula caenicola</name>
    <dbReference type="NCBI Taxonomy" id="1536901"/>
    <lineage>
        <taxon>Bacteria</taxon>
        <taxon>Pseudomonadati</taxon>
        <taxon>Planctomycetota</taxon>
        <taxon>Planctomycetia</taxon>
        <taxon>Pirellulales</taxon>
        <taxon>Pirellulaceae</taxon>
        <taxon>Novipirellula</taxon>
    </lineage>
</organism>
<feature type="region of interest" description="Disordered" evidence="1">
    <location>
        <begin position="66"/>
        <end position="93"/>
    </location>
</feature>
<keyword evidence="3" id="KW-1185">Reference proteome</keyword>